<evidence type="ECO:0000259" key="5">
    <source>
        <dbReference type="PROSITE" id="PS50850"/>
    </source>
</evidence>
<name>A0A165G4N9_9BASI</name>
<feature type="transmembrane region" description="Helical" evidence="4">
    <location>
        <begin position="53"/>
        <end position="76"/>
    </location>
</feature>
<feature type="transmembrane region" description="Helical" evidence="4">
    <location>
        <begin position="356"/>
        <end position="381"/>
    </location>
</feature>
<sequence length="466" mass="49548">MDSVTPVETQDDRRDDSLRTAVTPDPSFVVGEAEKKKPATLRLPSDDPPDGGLTAWLTIMASFLLNFVDLGFMYGFGVYQEQYKLREFSDVSATQIDLIGSIGVALTLFLGAFLGRPCQRFGMRAVSVVGSIILFVGTLSAGFCTSIPTLIVTQGIVQGAGAGILFVPGAAIPAQWFSKCRALAIGIGASGAGLGGVFWSLIGRLLISQVGRQWALRVSAFVNLGLCAIAIVILNERKTHATRKEEGEKEEPILDWNMFKDPVFAVLYCASGVSVFGYLVPFFYLPTFASTNTGCTPFLASLLVSMMNLGSASGRIILGAIADTRMGRFNTVLMGMGCAGASQWLFWSLANARGSYALSMVFAVVYGLCGGGYIGIFPVVLAHVFDPTRLAAITGLFFTSELVGQTTGGPIAGAILQRSGENYYPMIGYSGASLVLGSALGCVAKVMSERRERREREGRDGGGEEA</sequence>
<gene>
    <name evidence="6" type="ORF">CALCODRAFT_508704</name>
</gene>
<dbReference type="PANTHER" id="PTHR11360">
    <property type="entry name" value="MONOCARBOXYLATE TRANSPORTER"/>
    <property type="match status" value="1"/>
</dbReference>
<feature type="transmembrane region" description="Helical" evidence="4">
    <location>
        <begin position="214"/>
        <end position="234"/>
    </location>
</feature>
<feature type="transmembrane region" description="Helical" evidence="4">
    <location>
        <begin position="156"/>
        <end position="176"/>
    </location>
</feature>
<feature type="transmembrane region" description="Helical" evidence="4">
    <location>
        <begin position="96"/>
        <end position="114"/>
    </location>
</feature>
<feature type="region of interest" description="Disordered" evidence="3">
    <location>
        <begin position="1"/>
        <end position="23"/>
    </location>
</feature>
<organism evidence="6 7">
    <name type="scientific">Calocera cornea HHB12733</name>
    <dbReference type="NCBI Taxonomy" id="1353952"/>
    <lineage>
        <taxon>Eukaryota</taxon>
        <taxon>Fungi</taxon>
        <taxon>Dikarya</taxon>
        <taxon>Basidiomycota</taxon>
        <taxon>Agaricomycotina</taxon>
        <taxon>Dacrymycetes</taxon>
        <taxon>Dacrymycetales</taxon>
        <taxon>Dacrymycetaceae</taxon>
        <taxon>Calocera</taxon>
    </lineage>
</organism>
<accession>A0A165G4N9</accession>
<dbReference type="InterPro" id="IPR011701">
    <property type="entry name" value="MFS"/>
</dbReference>
<reference evidence="6 7" key="1">
    <citation type="journal article" date="2016" name="Mol. Biol. Evol.">
        <title>Comparative Genomics of Early-Diverging Mushroom-Forming Fungi Provides Insights into the Origins of Lignocellulose Decay Capabilities.</title>
        <authorList>
            <person name="Nagy L.G."/>
            <person name="Riley R."/>
            <person name="Tritt A."/>
            <person name="Adam C."/>
            <person name="Daum C."/>
            <person name="Floudas D."/>
            <person name="Sun H."/>
            <person name="Yadav J.S."/>
            <person name="Pangilinan J."/>
            <person name="Larsson K.H."/>
            <person name="Matsuura K."/>
            <person name="Barry K."/>
            <person name="Labutti K."/>
            <person name="Kuo R."/>
            <person name="Ohm R.A."/>
            <person name="Bhattacharya S.S."/>
            <person name="Shirouzu T."/>
            <person name="Yoshinaga Y."/>
            <person name="Martin F.M."/>
            <person name="Grigoriev I.V."/>
            <person name="Hibbett D.S."/>
        </authorList>
    </citation>
    <scope>NUCLEOTIDE SEQUENCE [LARGE SCALE GENOMIC DNA]</scope>
    <source>
        <strain evidence="6 7">HHB12733</strain>
    </source>
</reference>
<dbReference type="SUPFAM" id="SSF103473">
    <property type="entry name" value="MFS general substrate transporter"/>
    <property type="match status" value="1"/>
</dbReference>
<proteinExistence type="inferred from homology"/>
<dbReference type="InParanoid" id="A0A165G4N9"/>
<dbReference type="GO" id="GO:0022857">
    <property type="term" value="F:transmembrane transporter activity"/>
    <property type="evidence" value="ECO:0007669"/>
    <property type="project" value="InterPro"/>
</dbReference>
<keyword evidence="7" id="KW-1185">Reference proteome</keyword>
<dbReference type="Pfam" id="PF07690">
    <property type="entry name" value="MFS_1"/>
    <property type="match status" value="1"/>
</dbReference>
<evidence type="ECO:0000313" key="6">
    <source>
        <dbReference type="EMBL" id="KZT57593.1"/>
    </source>
</evidence>
<evidence type="ECO:0000256" key="1">
    <source>
        <dbReference type="ARBA" id="ARBA00004141"/>
    </source>
</evidence>
<dbReference type="InterPro" id="IPR036259">
    <property type="entry name" value="MFS_trans_sf"/>
</dbReference>
<dbReference type="Gene3D" id="1.20.1250.20">
    <property type="entry name" value="MFS general substrate transporter like domains"/>
    <property type="match status" value="1"/>
</dbReference>
<comment type="subcellular location">
    <subcellularLocation>
        <location evidence="1">Membrane</location>
        <topology evidence="1">Multi-pass membrane protein</topology>
    </subcellularLocation>
</comment>
<keyword evidence="4" id="KW-1133">Transmembrane helix</keyword>
<feature type="transmembrane region" description="Helical" evidence="4">
    <location>
        <begin position="126"/>
        <end position="150"/>
    </location>
</feature>
<comment type="similarity">
    <text evidence="2">Belongs to the major facilitator superfamily. Monocarboxylate porter (TC 2.A.1.13) family.</text>
</comment>
<dbReference type="GO" id="GO:0016020">
    <property type="term" value="C:membrane"/>
    <property type="evidence" value="ECO:0007669"/>
    <property type="project" value="UniProtKB-SubCell"/>
</dbReference>
<feature type="transmembrane region" description="Helical" evidence="4">
    <location>
        <begin position="427"/>
        <end position="447"/>
    </location>
</feature>
<keyword evidence="4" id="KW-0472">Membrane</keyword>
<dbReference type="InterPro" id="IPR050327">
    <property type="entry name" value="Proton-linked_MCT"/>
</dbReference>
<protein>
    <submittedName>
        <fullName evidence="6">MFS general substrate transporter</fullName>
    </submittedName>
</protein>
<feature type="transmembrane region" description="Helical" evidence="4">
    <location>
        <begin position="263"/>
        <end position="285"/>
    </location>
</feature>
<evidence type="ECO:0000313" key="7">
    <source>
        <dbReference type="Proteomes" id="UP000076842"/>
    </source>
</evidence>
<evidence type="ECO:0000256" key="4">
    <source>
        <dbReference type="SAM" id="Phobius"/>
    </source>
</evidence>
<dbReference type="OrthoDB" id="2213137at2759"/>
<feature type="transmembrane region" description="Helical" evidence="4">
    <location>
        <begin position="393"/>
        <end position="415"/>
    </location>
</feature>
<dbReference type="EMBL" id="KV423961">
    <property type="protein sequence ID" value="KZT57593.1"/>
    <property type="molecule type" value="Genomic_DNA"/>
</dbReference>
<dbReference type="PROSITE" id="PS50850">
    <property type="entry name" value="MFS"/>
    <property type="match status" value="1"/>
</dbReference>
<evidence type="ECO:0000256" key="2">
    <source>
        <dbReference type="ARBA" id="ARBA00006727"/>
    </source>
</evidence>
<dbReference type="InterPro" id="IPR020846">
    <property type="entry name" value="MFS_dom"/>
</dbReference>
<keyword evidence="4" id="KW-0812">Transmembrane</keyword>
<feature type="transmembrane region" description="Helical" evidence="4">
    <location>
        <begin position="183"/>
        <end position="202"/>
    </location>
</feature>
<evidence type="ECO:0000256" key="3">
    <source>
        <dbReference type="SAM" id="MobiDB-lite"/>
    </source>
</evidence>
<dbReference type="AlphaFoldDB" id="A0A165G4N9"/>
<dbReference type="Proteomes" id="UP000076842">
    <property type="component" value="Unassembled WGS sequence"/>
</dbReference>
<feature type="transmembrane region" description="Helical" evidence="4">
    <location>
        <begin position="297"/>
        <end position="318"/>
    </location>
</feature>
<feature type="transmembrane region" description="Helical" evidence="4">
    <location>
        <begin position="330"/>
        <end position="350"/>
    </location>
</feature>
<feature type="domain" description="Major facilitator superfamily (MFS) profile" evidence="5">
    <location>
        <begin position="55"/>
        <end position="456"/>
    </location>
</feature>
<dbReference type="PANTHER" id="PTHR11360:SF284">
    <property type="entry name" value="EG:103B4.3 PROTEIN-RELATED"/>
    <property type="match status" value="1"/>
</dbReference>